<evidence type="ECO:0000313" key="2">
    <source>
        <dbReference type="EMBL" id="AOO11867.1"/>
    </source>
</evidence>
<sequence length="84" mass="9439">MLKLLKFDGHWIVAEVEEIPGTELGDPDCVLKYACEVNEDGAVPFPPYSDDTELVVRSENITILSEPSAMFSALYYDLKGKREE</sequence>
<proteinExistence type="predicted"/>
<gene>
    <name evidence="2" type="ORF">Np050604_151</name>
    <name evidence="3" type="ORF">Sn080709_151</name>
    <name evidence="4" type="ORF">W2100709_152</name>
    <name evidence="1" type="ORF">W270710_151</name>
</gene>
<evidence type="ECO:0000313" key="7">
    <source>
        <dbReference type="Proteomes" id="UP000225786"/>
    </source>
</evidence>
<dbReference type="Proteomes" id="UP000225402">
    <property type="component" value="Segment"/>
</dbReference>
<reference evidence="1 7" key="2">
    <citation type="submission" date="2016-01" db="EMBL/GenBank/DDBJ databases">
        <title>The genomic content and context of auxiliary metabolic genes in marine cyanophages.</title>
        <authorList>
            <person name="Marston M.F."/>
            <person name="Martiny J.B.H."/>
            <person name="Crummett L.T."/>
        </authorList>
    </citation>
    <scope>NUCLEOTIDE SEQUENCE [LARGE SCALE GENOMIC DNA]</scope>
    <source>
        <strain evidence="1">W2_07_0710</strain>
    </source>
</reference>
<dbReference type="Proteomes" id="UP000225478">
    <property type="component" value="Segment"/>
</dbReference>
<evidence type="ECO:0000313" key="5">
    <source>
        <dbReference type="Proteomes" id="UP000222561"/>
    </source>
</evidence>
<evidence type="ECO:0000313" key="4">
    <source>
        <dbReference type="EMBL" id="AOO13034.1"/>
    </source>
</evidence>
<dbReference type="Proteomes" id="UP000225786">
    <property type="component" value="Segment"/>
</dbReference>
<dbReference type="EMBL" id="KU594607">
    <property type="protein sequence ID" value="AMO43395.1"/>
    <property type="molecule type" value="Genomic_DNA"/>
</dbReference>
<evidence type="ECO:0000313" key="3">
    <source>
        <dbReference type="EMBL" id="AOO12568.1"/>
    </source>
</evidence>
<evidence type="ECO:0000313" key="1">
    <source>
        <dbReference type="EMBL" id="AMO43395.1"/>
    </source>
</evidence>
<organism evidence="1 7">
    <name type="scientific">Cyanophage S-RIM44</name>
    <dbReference type="NCBI Taxonomy" id="1278485"/>
    <lineage>
        <taxon>Viruses</taxon>
        <taxon>Duplodnaviria</taxon>
        <taxon>Heunggongvirae</taxon>
        <taxon>Uroviricota</taxon>
        <taxon>Caudoviricetes</taxon>
        <taxon>Pantevenvirales</taxon>
        <taxon>Kyanoviridae</taxon>
        <taxon>Vellamovirus</taxon>
        <taxon>Vellamovirus rhodeisland44</taxon>
    </lineage>
</organism>
<dbReference type="EMBL" id="KX349295">
    <property type="protein sequence ID" value="AOO12568.1"/>
    <property type="molecule type" value="Genomic_DNA"/>
</dbReference>
<evidence type="ECO:0000313" key="6">
    <source>
        <dbReference type="Proteomes" id="UP000225402"/>
    </source>
</evidence>
<accession>A0A127KN12</accession>
<dbReference type="EMBL" id="KX349292">
    <property type="protein sequence ID" value="AOO11867.1"/>
    <property type="molecule type" value="Genomic_DNA"/>
</dbReference>
<protein>
    <submittedName>
        <fullName evidence="1">Uncharacterized protein</fullName>
    </submittedName>
</protein>
<name>A0A127KN12_9CAUD</name>
<dbReference type="Proteomes" id="UP000222561">
    <property type="component" value="Segment"/>
</dbReference>
<dbReference type="EMBL" id="KX349297">
    <property type="protein sequence ID" value="AOO13034.1"/>
    <property type="molecule type" value="Genomic_DNA"/>
</dbReference>
<reference evidence="5 6" key="1">
    <citation type="journal article" date="2016" name="Environ. Microbiol.">
        <title>Genomic diversification of marine cyanophages into stable ecotypes.</title>
        <authorList>
            <person name="Marston M.F."/>
            <person name="Martiny J.B."/>
        </authorList>
    </citation>
    <scope>NUCLEOTIDE SEQUENCE [LARGE SCALE GENOMIC DNA]</scope>
    <source>
        <strain evidence="2">Np_05_0604</strain>
        <strain evidence="3">Sn_08_0709</strain>
        <strain evidence="4">W2_10_0709</strain>
    </source>
</reference>
<dbReference type="InterPro" id="IPR046691">
    <property type="entry name" value="DUF6561"/>
</dbReference>
<dbReference type="Pfam" id="PF20198">
    <property type="entry name" value="DUF6561"/>
    <property type="match status" value="1"/>
</dbReference>